<evidence type="ECO:0000256" key="15">
    <source>
        <dbReference type="ARBA" id="ARBA00049902"/>
    </source>
</evidence>
<comment type="function">
    <text evidence="1">Cell wall formation. Synthesis of cross-linked peptidoglycan from the lipid intermediates. The enzyme has a penicillin-insensitive transglycosylase N-terminal domain (formation of linear glycan strands) and a penicillin-sensitive transpeptidase C-terminal domain (cross-linking of the peptide subunits).</text>
</comment>
<keyword evidence="9" id="KW-0378">Hydrolase</keyword>
<evidence type="ECO:0000256" key="13">
    <source>
        <dbReference type="ARBA" id="ARBA00034000"/>
    </source>
</evidence>
<keyword evidence="5" id="KW-0121">Carboxypeptidase</keyword>
<keyword evidence="10" id="KW-0735">Signal-anchor</keyword>
<keyword evidence="10" id="KW-0812">Transmembrane</keyword>
<evidence type="ECO:0000256" key="14">
    <source>
        <dbReference type="ARBA" id="ARBA00044770"/>
    </source>
</evidence>
<feature type="domain" description="Glycosyl transferase family 51" evidence="18">
    <location>
        <begin position="91"/>
        <end position="269"/>
    </location>
</feature>
<keyword evidence="8" id="KW-0808">Transferase</keyword>
<sequence length="900" mass="98064">MNYGEYEIERRLRALRSKSGKYASKMALTIFKALFVLFLFFAVLGASVGFGMVKGIIDNAPSVDLLNIQPDRFATTVYDSAGNLTDTLVMTGSNRESATFEELPEDLINAFVAIEDARFWQHNGIDLRSIARAVRGVLSDDYAGGGSTITQQLIKNNIFAGGMETSWGARIERKLQEQYLAVQLEKNSGMSKEETKKMIITNYLNTINLGNNTLGVKVAARRYFGKEVSDLTLSECTVLASITSNPSRYNPISRPEENAKRRSIVLQNMVDQKYITPEEQEEALADDVYDRIQLVDTATKETDSPYSYFTDELIDQVTQALMKELNYTESQATNLLYSGGLQIYTTQDPTIQAIVDEEVNDPENYSAAKYSVEFRLSVTHGDGTTEHYSEEDLKAYRRSTLGDSSFDGLYASQEAAQADIDQYKAWLLKEDDEIIGERQNFILQPQTSFVIMDHHTGEVKAISGGRGQKTASRTLNRASDVYRQPGSAFKVISAFAPAIDACGATLGTVYYDGPYTIGTKTFRNWWGTSRGFTGYSSIRDGIIYSMNVVAVRCLMETVTPQLAMEYAQNMGITSLTSDDLVPAMALGGLYTGVSNLELTGAYASIANGGTYVKPRFFTKILDHNGKTLIDNEPETRQVLKDSSAFLLTDAMAESLKANKKYMRSGVSPINSTSTRAALSNMSAAGKSGTTTDNRDIWFVGFTPYYTAGIWGGCDDNQLLSNNGGTSFHKDIWRNIMDRVHEGLSDPGFAVPESVETAQICRKSGKLAVSGVCSADPRGSAVYTEYFAKGTVPTEVCDKHVAVTVCAESGGRATEFCPNKTSRVCMVLPEGETGTTDDSYFAIPGTCPLHTSASSIIIQPSADDSGSGSSGGGPGAVVQPVGPAYQTSRPTVEERGPGAGR</sequence>
<evidence type="ECO:0000256" key="9">
    <source>
        <dbReference type="ARBA" id="ARBA00022801"/>
    </source>
</evidence>
<comment type="catalytic activity">
    <reaction evidence="13">
        <text>Preferential cleavage: (Ac)2-L-Lys-D-Ala-|-D-Ala. Also transpeptidation of peptidyl-alanyl moieties that are N-acyl substituents of D-alanine.</text>
        <dbReference type="EC" id="3.4.16.4"/>
    </reaction>
</comment>
<dbReference type="GO" id="GO:0008658">
    <property type="term" value="F:penicillin binding"/>
    <property type="evidence" value="ECO:0007669"/>
    <property type="project" value="InterPro"/>
</dbReference>
<dbReference type="GO" id="GO:0046677">
    <property type="term" value="P:response to antibiotic"/>
    <property type="evidence" value="ECO:0007669"/>
    <property type="project" value="UniProtKB-KW"/>
</dbReference>
<organism evidence="19 20">
    <name type="scientific">Candidatus Enterocloster excrementipullorum</name>
    <dbReference type="NCBI Taxonomy" id="2838559"/>
    <lineage>
        <taxon>Bacteria</taxon>
        <taxon>Bacillati</taxon>
        <taxon>Bacillota</taxon>
        <taxon>Clostridia</taxon>
        <taxon>Lachnospirales</taxon>
        <taxon>Lachnospiraceae</taxon>
        <taxon>Enterocloster</taxon>
    </lineage>
</organism>
<dbReference type="InterPro" id="IPR023346">
    <property type="entry name" value="Lysozyme-like_dom_sf"/>
</dbReference>
<keyword evidence="7" id="KW-0328">Glycosyltransferase</keyword>
<evidence type="ECO:0000256" key="5">
    <source>
        <dbReference type="ARBA" id="ARBA00022645"/>
    </source>
</evidence>
<gene>
    <name evidence="19" type="ORF">H9704_08330</name>
</gene>
<evidence type="ECO:0000259" key="17">
    <source>
        <dbReference type="Pfam" id="PF00905"/>
    </source>
</evidence>
<dbReference type="GO" id="GO:0009002">
    <property type="term" value="F:serine-type D-Ala-D-Ala carboxypeptidase activity"/>
    <property type="evidence" value="ECO:0007669"/>
    <property type="project" value="UniProtKB-EC"/>
</dbReference>
<dbReference type="PANTHER" id="PTHR32282">
    <property type="entry name" value="BINDING PROTEIN TRANSPEPTIDASE, PUTATIVE-RELATED"/>
    <property type="match status" value="1"/>
</dbReference>
<feature type="region of interest" description="Disordered" evidence="16">
    <location>
        <begin position="858"/>
        <end position="900"/>
    </location>
</feature>
<reference evidence="19" key="1">
    <citation type="journal article" date="2021" name="PeerJ">
        <title>Extensive microbial diversity within the chicken gut microbiome revealed by metagenomics and culture.</title>
        <authorList>
            <person name="Gilroy R."/>
            <person name="Ravi A."/>
            <person name="Getino M."/>
            <person name="Pursley I."/>
            <person name="Horton D.L."/>
            <person name="Alikhan N.F."/>
            <person name="Baker D."/>
            <person name="Gharbi K."/>
            <person name="Hall N."/>
            <person name="Watson M."/>
            <person name="Adriaenssens E.M."/>
            <person name="Foster-Nyarko E."/>
            <person name="Jarju S."/>
            <person name="Secka A."/>
            <person name="Antonio M."/>
            <person name="Oren A."/>
            <person name="Chaudhuri R.R."/>
            <person name="La Ragione R."/>
            <person name="Hildebrand F."/>
            <person name="Pallen M.J."/>
        </authorList>
    </citation>
    <scope>NUCLEOTIDE SEQUENCE</scope>
    <source>
        <strain evidence="19">CHK180-15479</strain>
    </source>
</reference>
<evidence type="ECO:0000259" key="18">
    <source>
        <dbReference type="Pfam" id="PF00912"/>
    </source>
</evidence>
<dbReference type="GO" id="GO:0006508">
    <property type="term" value="P:proteolysis"/>
    <property type="evidence" value="ECO:0007669"/>
    <property type="project" value="UniProtKB-KW"/>
</dbReference>
<dbReference type="SUPFAM" id="SSF56601">
    <property type="entry name" value="beta-lactamase/transpeptidase-like"/>
    <property type="match status" value="1"/>
</dbReference>
<dbReference type="InterPro" id="IPR001460">
    <property type="entry name" value="PCN-bd_Tpept"/>
</dbReference>
<evidence type="ECO:0000256" key="2">
    <source>
        <dbReference type="ARBA" id="ARBA00004401"/>
    </source>
</evidence>
<dbReference type="EMBL" id="DWWT01000035">
    <property type="protein sequence ID" value="HJC06146.1"/>
    <property type="molecule type" value="Genomic_DNA"/>
</dbReference>
<dbReference type="InterPro" id="IPR001264">
    <property type="entry name" value="Glyco_trans_51"/>
</dbReference>
<dbReference type="InterPro" id="IPR036950">
    <property type="entry name" value="PBP_transglycosylase"/>
</dbReference>
<evidence type="ECO:0000256" key="16">
    <source>
        <dbReference type="SAM" id="MobiDB-lite"/>
    </source>
</evidence>
<name>A0A9D2N224_9FIRM</name>
<evidence type="ECO:0000256" key="7">
    <source>
        <dbReference type="ARBA" id="ARBA00022676"/>
    </source>
</evidence>
<feature type="domain" description="Penicillin-binding protein transpeptidase" evidence="17">
    <location>
        <begin position="448"/>
        <end position="736"/>
    </location>
</feature>
<keyword evidence="6" id="KW-0645">Protease</keyword>
<evidence type="ECO:0000313" key="20">
    <source>
        <dbReference type="Proteomes" id="UP000823910"/>
    </source>
</evidence>
<dbReference type="Gene3D" id="1.10.3810.10">
    <property type="entry name" value="Biosynthetic peptidoglycan transglycosylase-like"/>
    <property type="match status" value="1"/>
</dbReference>
<dbReference type="EC" id="3.4.16.4" evidence="3"/>
<comment type="caution">
    <text evidence="19">The sequence shown here is derived from an EMBL/GenBank/DDBJ whole genome shotgun (WGS) entry which is preliminary data.</text>
</comment>
<evidence type="ECO:0000256" key="6">
    <source>
        <dbReference type="ARBA" id="ARBA00022670"/>
    </source>
</evidence>
<evidence type="ECO:0000256" key="1">
    <source>
        <dbReference type="ARBA" id="ARBA00002624"/>
    </source>
</evidence>
<accession>A0A9D2N224</accession>
<dbReference type="Pfam" id="PF00912">
    <property type="entry name" value="Transgly"/>
    <property type="match status" value="1"/>
</dbReference>
<evidence type="ECO:0000256" key="4">
    <source>
        <dbReference type="ARBA" id="ARBA00018638"/>
    </source>
</evidence>
<dbReference type="EC" id="2.4.99.28" evidence="14"/>
<dbReference type="GO" id="GO:0005886">
    <property type="term" value="C:plasma membrane"/>
    <property type="evidence" value="ECO:0007669"/>
    <property type="project" value="UniProtKB-SubCell"/>
</dbReference>
<dbReference type="InterPro" id="IPR012338">
    <property type="entry name" value="Beta-lactam/transpept-like"/>
</dbReference>
<proteinExistence type="predicted"/>
<dbReference type="Pfam" id="PF00905">
    <property type="entry name" value="Transpeptidase"/>
    <property type="match status" value="1"/>
</dbReference>
<dbReference type="AlphaFoldDB" id="A0A9D2N224"/>
<dbReference type="PANTHER" id="PTHR32282:SF33">
    <property type="entry name" value="PEPTIDOGLYCAN GLYCOSYLTRANSFERASE"/>
    <property type="match status" value="1"/>
</dbReference>
<keyword evidence="11" id="KW-0046">Antibiotic resistance</keyword>
<comment type="catalytic activity">
    <reaction evidence="15">
        <text>[GlcNAc-(1-&gt;4)-Mur2Ac(oyl-L-Ala-gamma-D-Glu-L-Lys-D-Ala-D-Ala)](n)-di-trans,octa-cis-undecaprenyl diphosphate + beta-D-GlcNAc-(1-&gt;4)-Mur2Ac(oyl-L-Ala-gamma-D-Glu-L-Lys-D-Ala-D-Ala)-di-trans,octa-cis-undecaprenyl diphosphate = [GlcNAc-(1-&gt;4)-Mur2Ac(oyl-L-Ala-gamma-D-Glu-L-Lys-D-Ala-D-Ala)](n+1)-di-trans,octa-cis-undecaprenyl diphosphate + di-trans,octa-cis-undecaprenyl diphosphate + H(+)</text>
        <dbReference type="Rhea" id="RHEA:23708"/>
        <dbReference type="Rhea" id="RHEA-COMP:9602"/>
        <dbReference type="Rhea" id="RHEA-COMP:9603"/>
        <dbReference type="ChEBI" id="CHEBI:15378"/>
        <dbReference type="ChEBI" id="CHEBI:58405"/>
        <dbReference type="ChEBI" id="CHEBI:60033"/>
        <dbReference type="ChEBI" id="CHEBI:78435"/>
        <dbReference type="EC" id="2.4.99.28"/>
    </reaction>
</comment>
<dbReference type="Proteomes" id="UP000823910">
    <property type="component" value="Unassembled WGS sequence"/>
</dbReference>
<feature type="compositionally biased region" description="Basic and acidic residues" evidence="16">
    <location>
        <begin position="890"/>
        <end position="900"/>
    </location>
</feature>
<protein>
    <recommendedName>
        <fullName evidence="4">Penicillin-binding protein 1A</fullName>
        <ecNumber evidence="14">2.4.99.28</ecNumber>
        <ecNumber evidence="3">3.4.16.4</ecNumber>
    </recommendedName>
</protein>
<dbReference type="InterPro" id="IPR050396">
    <property type="entry name" value="Glycosyltr_51/Transpeptidase"/>
</dbReference>
<evidence type="ECO:0000256" key="11">
    <source>
        <dbReference type="ARBA" id="ARBA00023251"/>
    </source>
</evidence>
<keyword evidence="12" id="KW-0511">Multifunctional enzyme</keyword>
<dbReference type="Gene3D" id="3.40.710.10">
    <property type="entry name" value="DD-peptidase/beta-lactamase superfamily"/>
    <property type="match status" value="2"/>
</dbReference>
<dbReference type="GO" id="GO:0008955">
    <property type="term" value="F:peptidoglycan glycosyltransferase activity"/>
    <property type="evidence" value="ECO:0007669"/>
    <property type="project" value="UniProtKB-EC"/>
</dbReference>
<comment type="subcellular location">
    <subcellularLocation>
        <location evidence="2">Cell membrane</location>
        <topology evidence="2">Single-pass type II membrane protein</topology>
    </subcellularLocation>
</comment>
<evidence type="ECO:0000256" key="10">
    <source>
        <dbReference type="ARBA" id="ARBA00022968"/>
    </source>
</evidence>
<evidence type="ECO:0000313" key="19">
    <source>
        <dbReference type="EMBL" id="HJC06146.1"/>
    </source>
</evidence>
<evidence type="ECO:0000256" key="8">
    <source>
        <dbReference type="ARBA" id="ARBA00022679"/>
    </source>
</evidence>
<evidence type="ECO:0000256" key="3">
    <source>
        <dbReference type="ARBA" id="ARBA00012448"/>
    </source>
</evidence>
<dbReference type="SUPFAM" id="SSF53955">
    <property type="entry name" value="Lysozyme-like"/>
    <property type="match status" value="1"/>
</dbReference>
<reference evidence="19" key="2">
    <citation type="submission" date="2021-04" db="EMBL/GenBank/DDBJ databases">
        <authorList>
            <person name="Gilroy R."/>
        </authorList>
    </citation>
    <scope>NUCLEOTIDE SEQUENCE</scope>
    <source>
        <strain evidence="19">CHK180-15479</strain>
    </source>
</reference>
<evidence type="ECO:0000256" key="12">
    <source>
        <dbReference type="ARBA" id="ARBA00023268"/>
    </source>
</evidence>